<dbReference type="SUPFAM" id="SSF57424">
    <property type="entry name" value="LDL receptor-like module"/>
    <property type="match status" value="1"/>
</dbReference>
<dbReference type="AlphaFoldDB" id="A0AAV2PYV2"/>
<dbReference type="CDD" id="cd00112">
    <property type="entry name" value="LDLa"/>
    <property type="match status" value="1"/>
</dbReference>
<protein>
    <recommendedName>
        <fullName evidence="4">SEA domain-containing protein</fullName>
    </recommendedName>
</protein>
<reference evidence="5 6" key="1">
    <citation type="submission" date="2024-05" db="EMBL/GenBank/DDBJ databases">
        <authorList>
            <person name="Wallberg A."/>
        </authorList>
    </citation>
    <scope>NUCLEOTIDE SEQUENCE [LARGE SCALE GENOMIC DNA]</scope>
</reference>
<feature type="disulfide bond" evidence="3">
    <location>
        <begin position="382"/>
        <end position="397"/>
    </location>
</feature>
<keyword evidence="6" id="KW-1185">Reference proteome</keyword>
<comment type="caution">
    <text evidence="5">The sequence shown here is derived from an EMBL/GenBank/DDBJ whole genome shotgun (WGS) entry which is preliminary data.</text>
</comment>
<dbReference type="Proteomes" id="UP001497623">
    <property type="component" value="Unassembled WGS sequence"/>
</dbReference>
<dbReference type="InterPro" id="IPR036364">
    <property type="entry name" value="SEA_dom_sf"/>
</dbReference>
<keyword evidence="2" id="KW-0325">Glycoprotein</keyword>
<dbReference type="InterPro" id="IPR000082">
    <property type="entry name" value="SEA_dom"/>
</dbReference>
<dbReference type="InterPro" id="IPR036055">
    <property type="entry name" value="LDL_receptor-like_sf"/>
</dbReference>
<gene>
    <name evidence="5" type="ORF">MNOR_LOCUS4830</name>
</gene>
<organism evidence="5 6">
    <name type="scientific">Meganyctiphanes norvegica</name>
    <name type="common">Northern krill</name>
    <name type="synonym">Thysanopoda norvegica</name>
    <dbReference type="NCBI Taxonomy" id="48144"/>
    <lineage>
        <taxon>Eukaryota</taxon>
        <taxon>Metazoa</taxon>
        <taxon>Ecdysozoa</taxon>
        <taxon>Arthropoda</taxon>
        <taxon>Crustacea</taxon>
        <taxon>Multicrustacea</taxon>
        <taxon>Malacostraca</taxon>
        <taxon>Eumalacostraca</taxon>
        <taxon>Eucarida</taxon>
        <taxon>Euphausiacea</taxon>
        <taxon>Euphausiidae</taxon>
        <taxon>Meganyctiphanes</taxon>
    </lineage>
</organism>
<dbReference type="SMART" id="SM00192">
    <property type="entry name" value="LDLa"/>
    <property type="match status" value="1"/>
</dbReference>
<dbReference type="Gene3D" id="4.10.400.10">
    <property type="entry name" value="Low-density Lipoprotein Receptor"/>
    <property type="match status" value="1"/>
</dbReference>
<feature type="disulfide bond" evidence="3">
    <location>
        <begin position="363"/>
        <end position="375"/>
    </location>
</feature>
<dbReference type="InterPro" id="IPR023415">
    <property type="entry name" value="LDLR_class-A_CS"/>
</dbReference>
<dbReference type="SUPFAM" id="SSF82671">
    <property type="entry name" value="SEA domain"/>
    <property type="match status" value="1"/>
</dbReference>
<dbReference type="InterPro" id="IPR002172">
    <property type="entry name" value="LDrepeatLR_classA_rpt"/>
</dbReference>
<evidence type="ECO:0000313" key="6">
    <source>
        <dbReference type="Proteomes" id="UP001497623"/>
    </source>
</evidence>
<accession>A0AAV2PYV2</accession>
<keyword evidence="1 3" id="KW-1015">Disulfide bond</keyword>
<dbReference type="Pfam" id="PF00057">
    <property type="entry name" value="Ldl_recept_a"/>
    <property type="match status" value="1"/>
</dbReference>
<evidence type="ECO:0000259" key="4">
    <source>
        <dbReference type="PROSITE" id="PS50024"/>
    </source>
</evidence>
<sequence length="477" mass="51722">GGDLSFFSGTSSKLVEFTEIGYSVVDGEFVISNHNFQPAFADENSEPFRYIAKSIEHELDGVFSSSPWSDQYNSSRVVLLAPVPLLVQVLIILNSGEDDTAAQKLSSAFLKGLSRRQGQYWLGPYTIDITSVRFSDDLVDSSTFSTLVTTSVSSTNGDTTLKMAAIQPTPYLNVGWGSWGAWSICSPCSPQYDQVRTRQCRLDAGRGLLINTIEPCLPSRMSADVQGSGGDMESRPCQCNHNVDKSDIPITTSSPLLSSITTEVFISTTIIPAATQLSTSTTKKNTEKNISPYANINDKEHECGWCLPEQVCVSLQDEDQPFCREPLDVTDTSGCGGLCILDSEVCQSTGQPHAFRCQSGSQCLKDEWRCADGLCIPSSKRCDGHMNCYDRTDELNCENNTSSSNSSLAFSHGSKSGQINSLQYLDDIKSTSSIIADGDVSTQSPTSIDGTPVVMPGMNRTAIGLSSLSHRERELLS</sequence>
<name>A0AAV2PYV2_MEGNR</name>
<feature type="domain" description="SEA" evidence="4">
    <location>
        <begin position="21"/>
        <end position="139"/>
    </location>
</feature>
<dbReference type="Pfam" id="PF01390">
    <property type="entry name" value="SEA"/>
    <property type="match status" value="1"/>
</dbReference>
<evidence type="ECO:0000256" key="2">
    <source>
        <dbReference type="ARBA" id="ARBA00023180"/>
    </source>
</evidence>
<proteinExistence type="predicted"/>
<evidence type="ECO:0000256" key="3">
    <source>
        <dbReference type="PROSITE-ProRule" id="PRU00124"/>
    </source>
</evidence>
<dbReference type="FunFam" id="4.10.400.10:FF:000065">
    <property type="entry name" value="Transmembrane protease serine 7"/>
    <property type="match status" value="1"/>
</dbReference>
<dbReference type="PROSITE" id="PS50068">
    <property type="entry name" value="LDLRA_2"/>
    <property type="match status" value="1"/>
</dbReference>
<evidence type="ECO:0000313" key="5">
    <source>
        <dbReference type="EMBL" id="CAL4065502.1"/>
    </source>
</evidence>
<dbReference type="EMBL" id="CAXKWB010001797">
    <property type="protein sequence ID" value="CAL4065502.1"/>
    <property type="molecule type" value="Genomic_DNA"/>
</dbReference>
<dbReference type="PROSITE" id="PS50024">
    <property type="entry name" value="SEA"/>
    <property type="match status" value="1"/>
</dbReference>
<feature type="disulfide bond" evidence="3">
    <location>
        <begin position="370"/>
        <end position="388"/>
    </location>
</feature>
<evidence type="ECO:0000256" key="1">
    <source>
        <dbReference type="ARBA" id="ARBA00023157"/>
    </source>
</evidence>
<dbReference type="Gene3D" id="3.30.70.960">
    <property type="entry name" value="SEA domain"/>
    <property type="match status" value="1"/>
</dbReference>
<dbReference type="PROSITE" id="PS01209">
    <property type="entry name" value="LDLRA_1"/>
    <property type="match status" value="1"/>
</dbReference>
<feature type="non-terminal residue" evidence="5">
    <location>
        <position position="1"/>
    </location>
</feature>